<feature type="compositionally biased region" description="Gly residues" evidence="1">
    <location>
        <begin position="35"/>
        <end position="47"/>
    </location>
</feature>
<feature type="compositionally biased region" description="Low complexity" evidence="1">
    <location>
        <begin position="15"/>
        <end position="27"/>
    </location>
</feature>
<name>A0A2P6VBF1_9CHLO</name>
<organism evidence="2 3">
    <name type="scientific">Micractinium conductrix</name>
    <dbReference type="NCBI Taxonomy" id="554055"/>
    <lineage>
        <taxon>Eukaryota</taxon>
        <taxon>Viridiplantae</taxon>
        <taxon>Chlorophyta</taxon>
        <taxon>core chlorophytes</taxon>
        <taxon>Trebouxiophyceae</taxon>
        <taxon>Chlorellales</taxon>
        <taxon>Chlorellaceae</taxon>
        <taxon>Chlorella clade</taxon>
        <taxon>Micractinium</taxon>
    </lineage>
</organism>
<keyword evidence="3" id="KW-1185">Reference proteome</keyword>
<evidence type="ECO:0000313" key="2">
    <source>
        <dbReference type="EMBL" id="PSC71414.1"/>
    </source>
</evidence>
<evidence type="ECO:0000256" key="1">
    <source>
        <dbReference type="SAM" id="MobiDB-lite"/>
    </source>
</evidence>
<sequence length="617" mass="65089">MDSFNQFNQFFNHLAPQAPNQQQFGQPGPAPPAGAGAGAARAGGGSPGVDQLANQLELSFIDIPELISLSDEEEEKLPPEARKRRRAEKLRKEAAARQAALQRSLAGQGVVGAAPSGFDPTAYQQHLAQLAAQQAHQAQQLAAQQQAHQAQAQQQGAQPEQHQALFQQHQHQQAQQQAFFQQQQQQLQQQLQHQAQHQQQGFALGQGQQAQQQPQQGFGQQQPGFGFGRHPERLRDAAPADLLQGGGFLEALGSPALHSPLQLPDAGEQAAAEPAVGAATLAGSPHGGSQAPPTADSDSSAKVARFLSRLPAVTLKRGTCMPRRRPFDSPSPLSSQSLAGSGSASRPAGGAASERRSSGGASWLLGRPALRALQVEAEGAQLERQQPAACGVDKTEQRPSLAEGSRLPATTLVQLGPRLRRPPPHRATLQGCAEMHSSGAIADLPPLSFHASAVALPEEGGELEFVAGDTARGARILYDILPDGRRLYALTIVQSIYRLGDEAWMEHRYLLSQQDLLERPAWAAALRGVTIKEGELLLSAAAYHSPMHLVSGAVTVRYPGRVQLASVAATAAAKAPGGGAHGGAAAEVYTCKRGFDTARGTVVALRRALEGLGQLGG</sequence>
<dbReference type="OrthoDB" id="10662842at2759"/>
<dbReference type="AlphaFoldDB" id="A0A2P6VBF1"/>
<dbReference type="EMBL" id="LHPF02000015">
    <property type="protein sequence ID" value="PSC71414.1"/>
    <property type="molecule type" value="Genomic_DNA"/>
</dbReference>
<feature type="region of interest" description="Disordered" evidence="1">
    <location>
        <begin position="198"/>
        <end position="232"/>
    </location>
</feature>
<feature type="compositionally biased region" description="Low complexity" evidence="1">
    <location>
        <begin position="330"/>
        <end position="361"/>
    </location>
</feature>
<feature type="compositionally biased region" description="Low complexity" evidence="1">
    <location>
        <begin position="198"/>
        <end position="224"/>
    </location>
</feature>
<proteinExistence type="predicted"/>
<comment type="caution">
    <text evidence="2">The sequence shown here is derived from an EMBL/GenBank/DDBJ whole genome shotgun (WGS) entry which is preliminary data.</text>
</comment>
<feature type="region of interest" description="Disordered" evidence="1">
    <location>
        <begin position="1"/>
        <end position="51"/>
    </location>
</feature>
<evidence type="ECO:0000313" key="3">
    <source>
        <dbReference type="Proteomes" id="UP000239649"/>
    </source>
</evidence>
<feature type="region of interest" description="Disordered" evidence="1">
    <location>
        <begin position="315"/>
        <end position="361"/>
    </location>
</feature>
<feature type="compositionally biased region" description="Low complexity" evidence="1">
    <location>
        <begin position="266"/>
        <end position="283"/>
    </location>
</feature>
<dbReference type="Proteomes" id="UP000239649">
    <property type="component" value="Unassembled WGS sequence"/>
</dbReference>
<feature type="compositionally biased region" description="Polar residues" evidence="1">
    <location>
        <begin position="1"/>
        <end position="11"/>
    </location>
</feature>
<gene>
    <name evidence="2" type="ORF">C2E20_5305</name>
</gene>
<feature type="region of interest" description="Disordered" evidence="1">
    <location>
        <begin position="67"/>
        <end position="112"/>
    </location>
</feature>
<reference evidence="2 3" key="1">
    <citation type="journal article" date="2018" name="Plant J.">
        <title>Genome sequences of Chlorella sorokiniana UTEX 1602 and Micractinium conductrix SAG 241.80: implications to maltose excretion by a green alga.</title>
        <authorList>
            <person name="Arriola M.B."/>
            <person name="Velmurugan N."/>
            <person name="Zhang Y."/>
            <person name="Plunkett M.H."/>
            <person name="Hondzo H."/>
            <person name="Barney B.M."/>
        </authorList>
    </citation>
    <scope>NUCLEOTIDE SEQUENCE [LARGE SCALE GENOMIC DNA]</scope>
    <source>
        <strain evidence="2 3">SAG 241.80</strain>
    </source>
</reference>
<dbReference type="STRING" id="554055.A0A2P6VBF1"/>
<feature type="region of interest" description="Disordered" evidence="1">
    <location>
        <begin position="259"/>
        <end position="301"/>
    </location>
</feature>
<protein>
    <submittedName>
        <fullName evidence="2">Uncharacterized protein</fullName>
    </submittedName>
</protein>
<accession>A0A2P6VBF1</accession>
<feature type="region of interest" description="Disordered" evidence="1">
    <location>
        <begin position="142"/>
        <end position="170"/>
    </location>
</feature>